<feature type="chain" id="PRO_5039731432" evidence="1">
    <location>
        <begin position="16"/>
        <end position="69"/>
    </location>
</feature>
<evidence type="ECO:0000313" key="3">
    <source>
        <dbReference type="Proteomes" id="UP000828390"/>
    </source>
</evidence>
<evidence type="ECO:0000313" key="2">
    <source>
        <dbReference type="EMBL" id="KAH3827924.1"/>
    </source>
</evidence>
<keyword evidence="3" id="KW-1185">Reference proteome</keyword>
<comment type="caution">
    <text evidence="2">The sequence shown here is derived from an EMBL/GenBank/DDBJ whole genome shotgun (WGS) entry which is preliminary data.</text>
</comment>
<name>A0A9D4H6N2_DREPO</name>
<gene>
    <name evidence="2" type="ORF">DPMN_129870</name>
</gene>
<dbReference type="AlphaFoldDB" id="A0A9D4H6N2"/>
<dbReference type="EMBL" id="JAIWYP010000005">
    <property type="protein sequence ID" value="KAH3827924.1"/>
    <property type="molecule type" value="Genomic_DNA"/>
</dbReference>
<keyword evidence="1" id="KW-0732">Signal</keyword>
<evidence type="ECO:0000256" key="1">
    <source>
        <dbReference type="SAM" id="SignalP"/>
    </source>
</evidence>
<feature type="signal peptide" evidence="1">
    <location>
        <begin position="1"/>
        <end position="15"/>
    </location>
</feature>
<reference evidence="2" key="1">
    <citation type="journal article" date="2019" name="bioRxiv">
        <title>The Genome of the Zebra Mussel, Dreissena polymorpha: A Resource for Invasive Species Research.</title>
        <authorList>
            <person name="McCartney M.A."/>
            <person name="Auch B."/>
            <person name="Kono T."/>
            <person name="Mallez S."/>
            <person name="Zhang Y."/>
            <person name="Obille A."/>
            <person name="Becker A."/>
            <person name="Abrahante J.E."/>
            <person name="Garbe J."/>
            <person name="Badalamenti J.P."/>
            <person name="Herman A."/>
            <person name="Mangelson H."/>
            <person name="Liachko I."/>
            <person name="Sullivan S."/>
            <person name="Sone E.D."/>
            <person name="Koren S."/>
            <person name="Silverstein K.A.T."/>
            <person name="Beckman K.B."/>
            <person name="Gohl D.M."/>
        </authorList>
    </citation>
    <scope>NUCLEOTIDE SEQUENCE</scope>
    <source>
        <strain evidence="2">Duluth1</strain>
        <tissue evidence="2">Whole animal</tissue>
    </source>
</reference>
<proteinExistence type="predicted"/>
<dbReference type="Proteomes" id="UP000828390">
    <property type="component" value="Unassembled WGS sequence"/>
</dbReference>
<protein>
    <submittedName>
        <fullName evidence="2">Uncharacterized protein</fullName>
    </submittedName>
</protein>
<organism evidence="2 3">
    <name type="scientific">Dreissena polymorpha</name>
    <name type="common">Zebra mussel</name>
    <name type="synonym">Mytilus polymorpha</name>
    <dbReference type="NCBI Taxonomy" id="45954"/>
    <lineage>
        <taxon>Eukaryota</taxon>
        <taxon>Metazoa</taxon>
        <taxon>Spiralia</taxon>
        <taxon>Lophotrochozoa</taxon>
        <taxon>Mollusca</taxon>
        <taxon>Bivalvia</taxon>
        <taxon>Autobranchia</taxon>
        <taxon>Heteroconchia</taxon>
        <taxon>Euheterodonta</taxon>
        <taxon>Imparidentia</taxon>
        <taxon>Neoheterodontei</taxon>
        <taxon>Myida</taxon>
        <taxon>Dreissenoidea</taxon>
        <taxon>Dreissenidae</taxon>
        <taxon>Dreissena</taxon>
    </lineage>
</organism>
<sequence length="69" mass="7450">MILYLILGAFVVVGAQEGDKKPVGSVEFEQPTADVKSHSDVSVLNDADYAKYHGVSFCVFVVKLSALFV</sequence>
<accession>A0A9D4H6N2</accession>
<reference evidence="2" key="2">
    <citation type="submission" date="2020-11" db="EMBL/GenBank/DDBJ databases">
        <authorList>
            <person name="McCartney M.A."/>
            <person name="Auch B."/>
            <person name="Kono T."/>
            <person name="Mallez S."/>
            <person name="Becker A."/>
            <person name="Gohl D.M."/>
            <person name="Silverstein K.A.T."/>
            <person name="Koren S."/>
            <person name="Bechman K.B."/>
            <person name="Herman A."/>
            <person name="Abrahante J.E."/>
            <person name="Garbe J."/>
        </authorList>
    </citation>
    <scope>NUCLEOTIDE SEQUENCE</scope>
    <source>
        <strain evidence="2">Duluth1</strain>
        <tissue evidence="2">Whole animal</tissue>
    </source>
</reference>